<sequence length="229" mass="24944">MAGPSSSLKRWLVNGIAITIPLVVTLLVLLVVLDFILGVLSPVIDAVTYVWPNEPPDEIVQLTTLLSLFGLFLLVGFVAEHTPGEHLSRTVHRTMETIPGISTIYTSVRRASDIIVDDDTTQFQEVKVVEFPHEEAYMLGFVTADSPTAIADSLDTEEMMTIMVPLAPNPATNGFVMYMPAENVHDVDLTVEEAVRAVATLGVASDSVGVDEDTESEPEPEFETETTSR</sequence>
<dbReference type="Pfam" id="PF04367">
    <property type="entry name" value="DUF502"/>
    <property type="match status" value="1"/>
</dbReference>
<dbReference type="PANTHER" id="PTHR31876:SF26">
    <property type="entry name" value="PROTEIN LIKE COV 2"/>
    <property type="match status" value="1"/>
</dbReference>
<dbReference type="InterPro" id="IPR007462">
    <property type="entry name" value="COV1-like"/>
</dbReference>
<keyword evidence="2" id="KW-0812">Transmembrane</keyword>
<dbReference type="Proteomes" id="UP001320972">
    <property type="component" value="Unassembled WGS sequence"/>
</dbReference>
<reference evidence="3 4" key="1">
    <citation type="submission" date="2022-09" db="EMBL/GenBank/DDBJ databases">
        <title>Enrichment on poylsaccharides allowed isolation of novel metabolic and taxonomic groups of Haloarchaea.</title>
        <authorList>
            <person name="Sorokin D.Y."/>
            <person name="Elcheninov A.G."/>
            <person name="Khizhniak T.V."/>
            <person name="Kolganova T.V."/>
            <person name="Kublanov I.V."/>
        </authorList>
    </citation>
    <scope>NUCLEOTIDE SEQUENCE [LARGE SCALE GENOMIC DNA]</scope>
    <source>
        <strain evidence="3 4">AArc-m2/3/4</strain>
    </source>
</reference>
<keyword evidence="2" id="KW-0472">Membrane</keyword>
<evidence type="ECO:0000313" key="4">
    <source>
        <dbReference type="Proteomes" id="UP001320972"/>
    </source>
</evidence>
<gene>
    <name evidence="3" type="ORF">OB955_18825</name>
</gene>
<proteinExistence type="predicted"/>
<protein>
    <submittedName>
        <fullName evidence="3">DUF502 domain-containing protein</fullName>
    </submittedName>
</protein>
<keyword evidence="4" id="KW-1185">Reference proteome</keyword>
<name>A0ABT2QIL4_9EURY</name>
<comment type="caution">
    <text evidence="3">The sequence shown here is derived from an EMBL/GenBank/DDBJ whole genome shotgun (WGS) entry which is preliminary data.</text>
</comment>
<feature type="transmembrane region" description="Helical" evidence="2">
    <location>
        <begin position="12"/>
        <end position="39"/>
    </location>
</feature>
<keyword evidence="2" id="KW-1133">Transmembrane helix</keyword>
<dbReference type="RefSeq" id="WP_338008726.1">
    <property type="nucleotide sequence ID" value="NZ_JAOPKB010000013.1"/>
</dbReference>
<organism evidence="3 4">
    <name type="scientific">Natronoglomus mannanivorans</name>
    <dbReference type="NCBI Taxonomy" id="2979990"/>
    <lineage>
        <taxon>Archaea</taxon>
        <taxon>Methanobacteriati</taxon>
        <taxon>Methanobacteriota</taxon>
        <taxon>Stenosarchaea group</taxon>
        <taxon>Halobacteria</taxon>
        <taxon>Halobacteriales</taxon>
        <taxon>Natrialbaceae</taxon>
        <taxon>Natronoglomus</taxon>
    </lineage>
</organism>
<feature type="compositionally biased region" description="Acidic residues" evidence="1">
    <location>
        <begin position="209"/>
        <end position="229"/>
    </location>
</feature>
<evidence type="ECO:0000313" key="3">
    <source>
        <dbReference type="EMBL" id="MCU4974778.1"/>
    </source>
</evidence>
<evidence type="ECO:0000256" key="2">
    <source>
        <dbReference type="SAM" id="Phobius"/>
    </source>
</evidence>
<dbReference type="PANTHER" id="PTHR31876">
    <property type="entry name" value="COV-LIKE PROTEIN 1"/>
    <property type="match status" value="1"/>
</dbReference>
<feature type="transmembrane region" description="Helical" evidence="2">
    <location>
        <begin position="59"/>
        <end position="79"/>
    </location>
</feature>
<accession>A0ABT2QIL4</accession>
<feature type="region of interest" description="Disordered" evidence="1">
    <location>
        <begin position="206"/>
        <end position="229"/>
    </location>
</feature>
<dbReference type="EMBL" id="JAOPKB010000013">
    <property type="protein sequence ID" value="MCU4974778.1"/>
    <property type="molecule type" value="Genomic_DNA"/>
</dbReference>
<evidence type="ECO:0000256" key="1">
    <source>
        <dbReference type="SAM" id="MobiDB-lite"/>
    </source>
</evidence>